<sequence>MVLLEVSGSWAETLPIEVPTRASSETTILPSGVEKTGGSFTSSTVNLTDVVSLNGPALRKLESMFLFVASILREKLLFVSKSRGCERSESESESETVLLAKFDMPYLQENDDPVLRALLRRYVEHAGPVSVHDPVVHLRVGADIRVGRFDSGHRRLHRQ</sequence>
<accession>A0A4Z2GR50</accession>
<organism evidence="1 2">
    <name type="scientific">Liparis tanakae</name>
    <name type="common">Tanaka's snailfish</name>
    <dbReference type="NCBI Taxonomy" id="230148"/>
    <lineage>
        <taxon>Eukaryota</taxon>
        <taxon>Metazoa</taxon>
        <taxon>Chordata</taxon>
        <taxon>Craniata</taxon>
        <taxon>Vertebrata</taxon>
        <taxon>Euteleostomi</taxon>
        <taxon>Actinopterygii</taxon>
        <taxon>Neopterygii</taxon>
        <taxon>Teleostei</taxon>
        <taxon>Neoteleostei</taxon>
        <taxon>Acanthomorphata</taxon>
        <taxon>Eupercaria</taxon>
        <taxon>Perciformes</taxon>
        <taxon>Cottioidei</taxon>
        <taxon>Cottales</taxon>
        <taxon>Liparidae</taxon>
        <taxon>Liparis</taxon>
    </lineage>
</organism>
<comment type="caution">
    <text evidence="1">The sequence shown here is derived from an EMBL/GenBank/DDBJ whole genome shotgun (WGS) entry which is preliminary data.</text>
</comment>
<keyword evidence="2" id="KW-1185">Reference proteome</keyword>
<dbReference type="EMBL" id="SRLO01000448">
    <property type="protein sequence ID" value="TNN55720.1"/>
    <property type="molecule type" value="Genomic_DNA"/>
</dbReference>
<reference evidence="1 2" key="1">
    <citation type="submission" date="2019-03" db="EMBL/GenBank/DDBJ databases">
        <title>First draft genome of Liparis tanakae, snailfish: a comprehensive survey of snailfish specific genes.</title>
        <authorList>
            <person name="Kim W."/>
            <person name="Song I."/>
            <person name="Jeong J.-H."/>
            <person name="Kim D."/>
            <person name="Kim S."/>
            <person name="Ryu S."/>
            <person name="Song J.Y."/>
            <person name="Lee S.K."/>
        </authorList>
    </citation>
    <scope>NUCLEOTIDE SEQUENCE [LARGE SCALE GENOMIC DNA]</scope>
    <source>
        <tissue evidence="1">Muscle</tissue>
    </source>
</reference>
<dbReference type="AlphaFoldDB" id="A0A4Z2GR50"/>
<dbReference type="Proteomes" id="UP000314294">
    <property type="component" value="Unassembled WGS sequence"/>
</dbReference>
<proteinExistence type="predicted"/>
<protein>
    <submittedName>
        <fullName evidence="1">Uncharacterized protein</fullName>
    </submittedName>
</protein>
<gene>
    <name evidence="1" type="ORF">EYF80_034085</name>
</gene>
<name>A0A4Z2GR50_9TELE</name>
<evidence type="ECO:0000313" key="2">
    <source>
        <dbReference type="Proteomes" id="UP000314294"/>
    </source>
</evidence>
<evidence type="ECO:0000313" key="1">
    <source>
        <dbReference type="EMBL" id="TNN55720.1"/>
    </source>
</evidence>